<comment type="caution">
    <text evidence="1">The sequence shown here is derived from an EMBL/GenBank/DDBJ whole genome shotgun (WGS) entry which is preliminary data.</text>
</comment>
<dbReference type="EMBL" id="NHYE01001258">
    <property type="protein sequence ID" value="PPQ97403.1"/>
    <property type="molecule type" value="Genomic_DNA"/>
</dbReference>
<evidence type="ECO:0000313" key="2">
    <source>
        <dbReference type="Proteomes" id="UP000284706"/>
    </source>
</evidence>
<dbReference type="OrthoDB" id="3268696at2759"/>
<name>A0A409Y352_9AGAR</name>
<organism evidence="1 2">
    <name type="scientific">Gymnopilus dilepis</name>
    <dbReference type="NCBI Taxonomy" id="231916"/>
    <lineage>
        <taxon>Eukaryota</taxon>
        <taxon>Fungi</taxon>
        <taxon>Dikarya</taxon>
        <taxon>Basidiomycota</taxon>
        <taxon>Agaricomycotina</taxon>
        <taxon>Agaricomycetes</taxon>
        <taxon>Agaricomycetidae</taxon>
        <taxon>Agaricales</taxon>
        <taxon>Agaricineae</taxon>
        <taxon>Hymenogastraceae</taxon>
        <taxon>Gymnopilus</taxon>
    </lineage>
</organism>
<evidence type="ECO:0000313" key="1">
    <source>
        <dbReference type="EMBL" id="PPQ97403.1"/>
    </source>
</evidence>
<dbReference type="Proteomes" id="UP000284706">
    <property type="component" value="Unassembled WGS sequence"/>
</dbReference>
<keyword evidence="2" id="KW-1185">Reference proteome</keyword>
<gene>
    <name evidence="1" type="ORF">CVT26_006806</name>
</gene>
<proteinExistence type="predicted"/>
<reference evidence="1 2" key="1">
    <citation type="journal article" date="2018" name="Evol. Lett.">
        <title>Horizontal gene cluster transfer increased hallucinogenic mushroom diversity.</title>
        <authorList>
            <person name="Reynolds H.T."/>
            <person name="Vijayakumar V."/>
            <person name="Gluck-Thaler E."/>
            <person name="Korotkin H.B."/>
            <person name="Matheny P.B."/>
            <person name="Slot J.C."/>
        </authorList>
    </citation>
    <scope>NUCLEOTIDE SEQUENCE [LARGE SCALE GENOMIC DNA]</scope>
    <source>
        <strain evidence="1 2">SRW20</strain>
    </source>
</reference>
<dbReference type="AlphaFoldDB" id="A0A409Y352"/>
<sequence length="894" mass="101735">MSRVFAPRSAPDVSRQQLPKLHLRVYWDTLSGLYVSLHGPALSGHLDDFSRSAPFLLNDDEIWKAFMPVVVRNQGPLFGRLNISDPELSKLIVERNSMYCLSEDVAKSWYLLEHSLIDIVAFLHARHPHVADKGLSFPPFPHQFGYRDMHRSHRSAFYSARNARESFSTLSALVTFFLSIFLNSDALAPFDNVFYDLARKSNPIPVAFLTSLESSYACDLRPSSRRGCFLNVYTTKWSWFFEKFVSAGLPVWLIWEDADGTKPQDPEIMKFFPPDDLISLAKERFQAISELTEVKLARIMGTAALSNMIAGTAVNANDDWDQDHPDATGHFTPEDSSRLYRAAEKQDAMSLGAGEEGSFSSGIPEAGSGQRYGEVWQDFFRRMELEREEYLRNESRSQRTKRLNYEAVYNQTYAYTNRSKVFIWKPHFGFWRRILLESKADVEHEWDQSTEHQRRYMSHVNEWDICPQMEAYLPGTQSSPLQDDGNLPEEDFNFLYTKPAPKQTYIPTPPQPHTFSLLPSAKALLDGFTSFSNPPILDFHRNARHRYGFRLELHSSFTPLSQIKHQASSYEDVLKFLGWTSESSTDSGNAHKFVDLFHAISQEKLCLRNLPSFFDMSPLCPLKLKLDQRRFFLRKYQGSEGPLYLITPPALAEDQGSWVIATSFASTVLHIYRSGPHSLREAAKSLLTVGACFHTAVETRSTSLSPSKGVEEAIGLGYRPDSYEPTTEDLEIYLMKLKEVLSSSAGRALRLRGGLVGRLARELVTEEEVLLGPISGKTLLTLEGSDIVYVDDTPSANDLLVVCGVFIMSSRTGVQQLSWWPQESAWSDSGLASDTWTPAAEQFYQERWQDIKDGSAKLFSSSVWRKQLRRFKRVISPIRERVERISEEFISAAF</sequence>
<dbReference type="InParanoid" id="A0A409Y352"/>
<protein>
    <submittedName>
        <fullName evidence="1">Uncharacterized protein</fullName>
    </submittedName>
</protein>
<accession>A0A409Y352</accession>